<comment type="caution">
    <text evidence="4">The sequence shown here is derived from an EMBL/GenBank/DDBJ whole genome shotgun (WGS) entry which is preliminary data.</text>
</comment>
<evidence type="ECO:0000313" key="5">
    <source>
        <dbReference type="Proteomes" id="UP000541535"/>
    </source>
</evidence>
<dbReference type="SUPFAM" id="SSF89392">
    <property type="entry name" value="Prokaryotic lipoproteins and lipoprotein localization factors"/>
    <property type="match status" value="1"/>
</dbReference>
<dbReference type="Gene3D" id="2.50.20.10">
    <property type="entry name" value="Lipoprotein localisation LolA/LolB/LppX"/>
    <property type="match status" value="1"/>
</dbReference>
<dbReference type="AlphaFoldDB" id="A0A7W5FTM8"/>
<keyword evidence="5" id="KW-1185">Reference proteome</keyword>
<keyword evidence="1 2" id="KW-0732">Signal</keyword>
<dbReference type="InterPro" id="IPR029046">
    <property type="entry name" value="LolA/LolB/LppX"/>
</dbReference>
<dbReference type="Proteomes" id="UP000541535">
    <property type="component" value="Unassembled WGS sequence"/>
</dbReference>
<gene>
    <name evidence="4" type="ORF">FHS03_001821</name>
</gene>
<name>A0A7W5FTM8_9BURK</name>
<feature type="chain" id="PRO_5030928363" evidence="2">
    <location>
        <begin position="23"/>
        <end position="246"/>
    </location>
</feature>
<dbReference type="RefSeq" id="WP_183440669.1">
    <property type="nucleotide sequence ID" value="NZ_JACHXD010000004.1"/>
</dbReference>
<evidence type="ECO:0000259" key="3">
    <source>
        <dbReference type="Pfam" id="PF17131"/>
    </source>
</evidence>
<dbReference type="CDD" id="cd16329">
    <property type="entry name" value="LolA_like"/>
    <property type="match status" value="1"/>
</dbReference>
<proteinExistence type="predicted"/>
<feature type="domain" description="Uncharacterized protein TP-0789" evidence="3">
    <location>
        <begin position="71"/>
        <end position="241"/>
    </location>
</feature>
<dbReference type="InterPro" id="IPR011220">
    <property type="entry name" value="UCP028205"/>
</dbReference>
<evidence type="ECO:0000313" key="4">
    <source>
        <dbReference type="EMBL" id="MBB3118776.1"/>
    </source>
</evidence>
<dbReference type="InterPro" id="IPR033399">
    <property type="entry name" value="TP_0789-like"/>
</dbReference>
<dbReference type="Pfam" id="PF17131">
    <property type="entry name" value="LolA_like"/>
    <property type="match status" value="1"/>
</dbReference>
<keyword evidence="4" id="KW-0449">Lipoprotein</keyword>
<sequence>MSKTIPSAALALLLALSGAASAASIETILKKADAFRLPAASLQVETQVQTFKDGKETKEKRYQVLIRPGGKSLVLFRSPGETGQKVLMSGDDFWMYLPGSARPFRITPLQKLLGDASTGDIANMTWSDDYDGSVAREVEADGVACLELELAARRKSLSYQRIVLLVAKSDFRPVHADLYATSNRKIKQAHFKLGTIDGQPRVTQMVLIDEVQTNRETRVTTLDTKTRSFGDELFNPMYLSRSDVQP</sequence>
<dbReference type="PIRSF" id="PIRSF028205">
    <property type="entry name" value="UCP028205"/>
    <property type="match status" value="1"/>
</dbReference>
<organism evidence="4 5">
    <name type="scientific">Pseudoduganella violacea</name>
    <dbReference type="NCBI Taxonomy" id="1715466"/>
    <lineage>
        <taxon>Bacteria</taxon>
        <taxon>Pseudomonadati</taxon>
        <taxon>Pseudomonadota</taxon>
        <taxon>Betaproteobacteria</taxon>
        <taxon>Burkholderiales</taxon>
        <taxon>Oxalobacteraceae</taxon>
        <taxon>Telluria group</taxon>
        <taxon>Pseudoduganella</taxon>
    </lineage>
</organism>
<evidence type="ECO:0000256" key="1">
    <source>
        <dbReference type="ARBA" id="ARBA00022729"/>
    </source>
</evidence>
<reference evidence="4 5" key="1">
    <citation type="submission" date="2020-08" db="EMBL/GenBank/DDBJ databases">
        <title>Genomic Encyclopedia of Type Strains, Phase III (KMG-III): the genomes of soil and plant-associated and newly described type strains.</title>
        <authorList>
            <person name="Whitman W."/>
        </authorList>
    </citation>
    <scope>NUCLEOTIDE SEQUENCE [LARGE SCALE GENOMIC DNA]</scope>
    <source>
        <strain evidence="4 5">CECT 8897</strain>
    </source>
</reference>
<accession>A0A7W5FTM8</accession>
<evidence type="ECO:0000256" key="2">
    <source>
        <dbReference type="SAM" id="SignalP"/>
    </source>
</evidence>
<dbReference type="EMBL" id="JACHXD010000004">
    <property type="protein sequence ID" value="MBB3118776.1"/>
    <property type="molecule type" value="Genomic_DNA"/>
</dbReference>
<protein>
    <submittedName>
        <fullName evidence="4">Outer membrane lipoprotein-sorting protein</fullName>
    </submittedName>
</protein>
<feature type="signal peptide" evidence="2">
    <location>
        <begin position="1"/>
        <end position="22"/>
    </location>
</feature>